<protein>
    <submittedName>
        <fullName evidence="3">Phasin protein</fullName>
    </submittedName>
</protein>
<organism evidence="3 4">
    <name type="scientific">Caballeronia temeraria</name>
    <dbReference type="NCBI Taxonomy" id="1777137"/>
    <lineage>
        <taxon>Bacteria</taxon>
        <taxon>Pseudomonadati</taxon>
        <taxon>Pseudomonadota</taxon>
        <taxon>Betaproteobacteria</taxon>
        <taxon>Burkholderiales</taxon>
        <taxon>Burkholderiaceae</taxon>
        <taxon>Caballeronia</taxon>
    </lineage>
</organism>
<proteinExistence type="predicted"/>
<feature type="domain" description="Phasin" evidence="2">
    <location>
        <begin position="15"/>
        <end position="97"/>
    </location>
</feature>
<feature type="region of interest" description="Disordered" evidence="1">
    <location>
        <begin position="148"/>
        <end position="169"/>
    </location>
</feature>
<name>A0A158DWW9_9BURK</name>
<accession>A0A158DWW9</accession>
<sequence length="169" mass="17692">MLSLFFRPANSPGATNLQTVGNVARRYMSGVQQLAELNMQTLNTVFAESSTVFKSGSAASPSDWVTSQSTLIAELPEKTAAYTRHFLAIVRATETDILNETRGRATPAGTFEAFLNAISTGADAARGTANAVVDTTSEIARSTVNTVANGTARPSSEVSSLSAKSGGKR</sequence>
<evidence type="ECO:0000313" key="4">
    <source>
        <dbReference type="Proteomes" id="UP000054624"/>
    </source>
</evidence>
<gene>
    <name evidence="3" type="ORF">AWB76_07607</name>
</gene>
<dbReference type="InterPro" id="IPR010127">
    <property type="entry name" value="Phasin_subfam-1"/>
</dbReference>
<dbReference type="RefSeq" id="WP_061165107.1">
    <property type="nucleotide sequence ID" value="NZ_FCOI02000059.1"/>
</dbReference>
<dbReference type="EMBL" id="FCOI02000059">
    <property type="protein sequence ID" value="SAK98900.1"/>
    <property type="molecule type" value="Genomic_DNA"/>
</dbReference>
<evidence type="ECO:0000256" key="1">
    <source>
        <dbReference type="SAM" id="MobiDB-lite"/>
    </source>
</evidence>
<dbReference type="Pfam" id="PF09361">
    <property type="entry name" value="Phasin_2"/>
    <property type="match status" value="1"/>
</dbReference>
<feature type="compositionally biased region" description="Polar residues" evidence="1">
    <location>
        <begin position="148"/>
        <end position="163"/>
    </location>
</feature>
<evidence type="ECO:0000259" key="2">
    <source>
        <dbReference type="Pfam" id="PF09361"/>
    </source>
</evidence>
<evidence type="ECO:0000313" key="3">
    <source>
        <dbReference type="EMBL" id="SAK98900.1"/>
    </source>
</evidence>
<dbReference type="STRING" id="1777137.AWB76_07607"/>
<reference evidence="4" key="1">
    <citation type="submission" date="2016-01" db="EMBL/GenBank/DDBJ databases">
        <authorList>
            <person name="Peeters Charlotte."/>
        </authorList>
    </citation>
    <scope>NUCLEOTIDE SEQUENCE [LARGE SCALE GENOMIC DNA]</scope>
</reference>
<dbReference type="InterPro" id="IPR018968">
    <property type="entry name" value="Phasin"/>
</dbReference>
<dbReference type="OrthoDB" id="9036799at2"/>
<keyword evidence="4" id="KW-1185">Reference proteome</keyword>
<dbReference type="AlphaFoldDB" id="A0A158DWW9"/>
<dbReference type="NCBIfam" id="TIGR01841">
    <property type="entry name" value="phasin"/>
    <property type="match status" value="1"/>
</dbReference>
<dbReference type="Proteomes" id="UP000054624">
    <property type="component" value="Unassembled WGS sequence"/>
</dbReference>